<dbReference type="GO" id="GO:0000166">
    <property type="term" value="F:nucleotide binding"/>
    <property type="evidence" value="ECO:0007669"/>
    <property type="project" value="InterPro"/>
</dbReference>
<feature type="non-terminal residue" evidence="3">
    <location>
        <position position="122"/>
    </location>
</feature>
<sequence length="122" mass="13671">MASDNNLVRHLDAYETTGNIRTICSNKTEILTINYMTVVQIYVAANTKEILFAGVSVNSSYSSILLPSIGEGTLSKQIGNTIDCSLLNFINTLDGNYNEIRRNYPEDKVIHVYKFKLAQKTM</sequence>
<dbReference type="PANTHER" id="PTHR24093:SF369">
    <property type="entry name" value="CALCIUM-TRANSPORTING ATPASE"/>
    <property type="match status" value="1"/>
</dbReference>
<dbReference type="EMBL" id="CAJOBE010034305">
    <property type="protein sequence ID" value="CAF4303710.1"/>
    <property type="molecule type" value="Genomic_DNA"/>
</dbReference>
<name>A0A820HYV3_9BILA</name>
<dbReference type="SUPFAM" id="SSF81660">
    <property type="entry name" value="Metal cation-transporting ATPase, ATP-binding domain N"/>
    <property type="match status" value="1"/>
</dbReference>
<dbReference type="Gene3D" id="1.20.1110.10">
    <property type="entry name" value="Calcium-transporting ATPase, transmembrane domain"/>
    <property type="match status" value="1"/>
</dbReference>
<evidence type="ECO:0000313" key="3">
    <source>
        <dbReference type="EMBL" id="CAF4303710.1"/>
    </source>
</evidence>
<comment type="subcellular location">
    <subcellularLocation>
        <location evidence="1">Endomembrane system</location>
        <topology evidence="1">Multi-pass membrane protein</topology>
    </subcellularLocation>
</comment>
<dbReference type="InterPro" id="IPR023299">
    <property type="entry name" value="ATPase_P-typ_cyto_dom_N"/>
</dbReference>
<protein>
    <submittedName>
        <fullName evidence="3">Uncharacterized protein</fullName>
    </submittedName>
</protein>
<reference evidence="3" key="1">
    <citation type="submission" date="2021-02" db="EMBL/GenBank/DDBJ databases">
        <authorList>
            <person name="Nowell W R."/>
        </authorList>
    </citation>
    <scope>NUCLEOTIDE SEQUENCE</scope>
</reference>
<dbReference type="InterPro" id="IPR023214">
    <property type="entry name" value="HAD_sf"/>
</dbReference>
<dbReference type="AlphaFoldDB" id="A0A820HYV3"/>
<evidence type="ECO:0000256" key="1">
    <source>
        <dbReference type="ARBA" id="ARBA00004127"/>
    </source>
</evidence>
<comment type="caution">
    <text evidence="3">The sequence shown here is derived from an EMBL/GenBank/DDBJ whole genome shotgun (WGS) entry which is preliminary data.</text>
</comment>
<dbReference type="GO" id="GO:0005886">
    <property type="term" value="C:plasma membrane"/>
    <property type="evidence" value="ECO:0007669"/>
    <property type="project" value="TreeGrafter"/>
</dbReference>
<keyword evidence="2" id="KW-0460">Magnesium</keyword>
<dbReference type="GO" id="GO:0005388">
    <property type="term" value="F:P-type calcium transporter activity"/>
    <property type="evidence" value="ECO:0007669"/>
    <property type="project" value="TreeGrafter"/>
</dbReference>
<dbReference type="Gene3D" id="3.40.50.1000">
    <property type="entry name" value="HAD superfamily/HAD-like"/>
    <property type="match status" value="1"/>
</dbReference>
<accession>A0A820HYV3</accession>
<dbReference type="PANTHER" id="PTHR24093">
    <property type="entry name" value="CATION TRANSPORTING ATPASE"/>
    <property type="match status" value="1"/>
</dbReference>
<organism evidence="3 4">
    <name type="scientific">Rotaria sordida</name>
    <dbReference type="NCBI Taxonomy" id="392033"/>
    <lineage>
        <taxon>Eukaryota</taxon>
        <taxon>Metazoa</taxon>
        <taxon>Spiralia</taxon>
        <taxon>Gnathifera</taxon>
        <taxon>Rotifera</taxon>
        <taxon>Eurotatoria</taxon>
        <taxon>Bdelloidea</taxon>
        <taxon>Philodinida</taxon>
        <taxon>Philodinidae</taxon>
        <taxon>Rotaria</taxon>
    </lineage>
</organism>
<evidence type="ECO:0000313" key="4">
    <source>
        <dbReference type="Proteomes" id="UP000663874"/>
    </source>
</evidence>
<dbReference type="Gene3D" id="3.40.1110.10">
    <property type="entry name" value="Calcium-transporting ATPase, cytoplasmic domain N"/>
    <property type="match status" value="1"/>
</dbReference>
<proteinExistence type="predicted"/>
<gene>
    <name evidence="3" type="ORF">FNK824_LOCUS40739</name>
</gene>
<evidence type="ECO:0000256" key="2">
    <source>
        <dbReference type="ARBA" id="ARBA00022842"/>
    </source>
</evidence>
<dbReference type="Proteomes" id="UP000663874">
    <property type="component" value="Unassembled WGS sequence"/>
</dbReference>
<dbReference type="GO" id="GO:0012505">
    <property type="term" value="C:endomembrane system"/>
    <property type="evidence" value="ECO:0007669"/>
    <property type="project" value="UniProtKB-SubCell"/>
</dbReference>
<dbReference type="GO" id="GO:0051480">
    <property type="term" value="P:regulation of cytosolic calcium ion concentration"/>
    <property type="evidence" value="ECO:0007669"/>
    <property type="project" value="TreeGrafter"/>
</dbReference>